<dbReference type="Pfam" id="PF03435">
    <property type="entry name" value="Sacchrp_dh_NADP"/>
    <property type="match status" value="1"/>
</dbReference>
<dbReference type="AlphaFoldDB" id="A0A6A5WKR4"/>
<reference evidence="3" key="1">
    <citation type="journal article" date="2020" name="Stud. Mycol.">
        <title>101 Dothideomycetes genomes: a test case for predicting lifestyles and emergence of pathogens.</title>
        <authorList>
            <person name="Haridas S."/>
            <person name="Albert R."/>
            <person name="Binder M."/>
            <person name="Bloem J."/>
            <person name="Labutti K."/>
            <person name="Salamov A."/>
            <person name="Andreopoulos B."/>
            <person name="Baker S."/>
            <person name="Barry K."/>
            <person name="Bills G."/>
            <person name="Bluhm B."/>
            <person name="Cannon C."/>
            <person name="Castanera R."/>
            <person name="Culley D."/>
            <person name="Daum C."/>
            <person name="Ezra D."/>
            <person name="Gonzalez J."/>
            <person name="Henrissat B."/>
            <person name="Kuo A."/>
            <person name="Liang C."/>
            <person name="Lipzen A."/>
            <person name="Lutzoni F."/>
            <person name="Magnuson J."/>
            <person name="Mondo S."/>
            <person name="Nolan M."/>
            <person name="Ohm R."/>
            <person name="Pangilinan J."/>
            <person name="Park H.-J."/>
            <person name="Ramirez L."/>
            <person name="Alfaro M."/>
            <person name="Sun H."/>
            <person name="Tritt A."/>
            <person name="Yoshinaga Y."/>
            <person name="Zwiers L.-H."/>
            <person name="Turgeon B."/>
            <person name="Goodwin S."/>
            <person name="Spatafora J."/>
            <person name="Crous P."/>
            <person name="Grigoriev I."/>
        </authorList>
    </citation>
    <scope>NUCLEOTIDE SEQUENCE</scope>
    <source>
        <strain evidence="3">CBS 123094</strain>
    </source>
</reference>
<evidence type="ECO:0000313" key="3">
    <source>
        <dbReference type="EMBL" id="KAF2001379.1"/>
    </source>
</evidence>
<gene>
    <name evidence="3" type="ORF">P154DRAFT_596522</name>
</gene>
<comment type="similarity">
    <text evidence="1">Belongs to the saccharopine dehydrogenase family.</text>
</comment>
<evidence type="ECO:0000313" key="4">
    <source>
        <dbReference type="Proteomes" id="UP000799779"/>
    </source>
</evidence>
<dbReference type="InterPro" id="IPR036291">
    <property type="entry name" value="NAD(P)-bd_dom_sf"/>
</dbReference>
<accession>A0A6A5WKR4</accession>
<dbReference type="SUPFAM" id="SSF51735">
    <property type="entry name" value="NAD(P)-binding Rossmann-fold domains"/>
    <property type="match status" value="1"/>
</dbReference>
<dbReference type="InterPro" id="IPR005097">
    <property type="entry name" value="Sacchrp_dh_NADP-bd"/>
</dbReference>
<protein>
    <recommendedName>
        <fullName evidence="2">Saccharopine dehydrogenase NADP binding domain-containing protein</fullName>
    </recommendedName>
</protein>
<dbReference type="Gene3D" id="3.40.50.720">
    <property type="entry name" value="NAD(P)-binding Rossmann-like Domain"/>
    <property type="match status" value="1"/>
</dbReference>
<sequence length="406" mass="43942">MPPPDFDIIILGATGYTGTITAEHITSNFPSTFSWAIAGRSLSRLHKLSAHLQTIRSDRSPPTILQSSLDREDLHALVKRTKVVMNVVGPYNRYSEPVLEACASEGTHYVDFSTETPWIASMIPRYHEMAKKSGAIMIPAASNSSSPPDLLAWLIASKIRETTGRGTKEIVASGQLNMAGMGGGSAHTVLDVVQRYGIGWMWKPDPFCMVPRPQRPATPYRSPIGYQKHEDLGILTTNLPGISNMAIVNRSAALHPEIYGADFTYTELAPAPNAPVAIFTHMLLKLVILLLAFPPFRFLVRSLSYEPGSGPAWHEMGKKESVMIDAVGVSEDGKTKAKGRFAWKGAVAHVSAILVAEAAGVLVGWREKGEGERAGGGMVTPSKLGEELVERLRGAGCLFEVEVLGD</sequence>
<evidence type="ECO:0000259" key="2">
    <source>
        <dbReference type="Pfam" id="PF03435"/>
    </source>
</evidence>
<dbReference type="PANTHER" id="PTHR12286">
    <property type="entry name" value="SACCHAROPINE DEHYDROGENASE-LIKE OXIDOREDUCTASE"/>
    <property type="match status" value="1"/>
</dbReference>
<evidence type="ECO:0000256" key="1">
    <source>
        <dbReference type="ARBA" id="ARBA00038048"/>
    </source>
</evidence>
<dbReference type="OrthoDB" id="10268090at2759"/>
<dbReference type="GO" id="GO:0005886">
    <property type="term" value="C:plasma membrane"/>
    <property type="evidence" value="ECO:0007669"/>
    <property type="project" value="TreeGrafter"/>
</dbReference>
<organism evidence="3 4">
    <name type="scientific">Amniculicola lignicola CBS 123094</name>
    <dbReference type="NCBI Taxonomy" id="1392246"/>
    <lineage>
        <taxon>Eukaryota</taxon>
        <taxon>Fungi</taxon>
        <taxon>Dikarya</taxon>
        <taxon>Ascomycota</taxon>
        <taxon>Pezizomycotina</taxon>
        <taxon>Dothideomycetes</taxon>
        <taxon>Pleosporomycetidae</taxon>
        <taxon>Pleosporales</taxon>
        <taxon>Amniculicolaceae</taxon>
        <taxon>Amniculicola</taxon>
    </lineage>
</organism>
<dbReference type="Proteomes" id="UP000799779">
    <property type="component" value="Unassembled WGS sequence"/>
</dbReference>
<feature type="domain" description="Saccharopine dehydrogenase NADP binding" evidence="2">
    <location>
        <begin position="8"/>
        <end position="137"/>
    </location>
</feature>
<dbReference type="PANTHER" id="PTHR12286:SF5">
    <property type="entry name" value="SACCHAROPINE DEHYDROGENASE-LIKE OXIDOREDUCTASE"/>
    <property type="match status" value="1"/>
</dbReference>
<name>A0A6A5WKR4_9PLEO</name>
<dbReference type="GO" id="GO:0009247">
    <property type="term" value="P:glycolipid biosynthetic process"/>
    <property type="evidence" value="ECO:0007669"/>
    <property type="project" value="TreeGrafter"/>
</dbReference>
<dbReference type="GO" id="GO:0005739">
    <property type="term" value="C:mitochondrion"/>
    <property type="evidence" value="ECO:0007669"/>
    <property type="project" value="TreeGrafter"/>
</dbReference>
<dbReference type="EMBL" id="ML977583">
    <property type="protein sequence ID" value="KAF2001379.1"/>
    <property type="molecule type" value="Genomic_DNA"/>
</dbReference>
<dbReference type="GO" id="GO:0005811">
    <property type="term" value="C:lipid droplet"/>
    <property type="evidence" value="ECO:0007669"/>
    <property type="project" value="TreeGrafter"/>
</dbReference>
<keyword evidence="4" id="KW-1185">Reference proteome</keyword>
<proteinExistence type="inferred from homology"/>
<dbReference type="InterPro" id="IPR051276">
    <property type="entry name" value="Saccharopine_DH-like_oxidrdct"/>
</dbReference>